<evidence type="ECO:0000256" key="3">
    <source>
        <dbReference type="ARBA" id="ARBA00007971"/>
    </source>
</evidence>
<dbReference type="GO" id="GO:0071973">
    <property type="term" value="P:bacterial-type flagellum-dependent cell motility"/>
    <property type="evidence" value="ECO:0007669"/>
    <property type="project" value="InterPro"/>
</dbReference>
<reference evidence="14 15" key="2">
    <citation type="journal article" date="2016" name="Sci. Rep.">
        <title>The genome of Rhizobiales bacteria in predatory ants reveals urease gene functions but no genes for nitrogen fixation.</title>
        <authorList>
            <person name="Neuvonen M.M."/>
            <person name="Tamarit D."/>
            <person name="Naslund K."/>
            <person name="Liebig J."/>
            <person name="Feldhaar H."/>
            <person name="Moran N.A."/>
            <person name="Guy L."/>
            <person name="Andersson S.G."/>
        </authorList>
    </citation>
    <scope>NUCLEOTIDE SEQUENCE [LARGE SCALE GENOMIC DNA]</scope>
    <source>
        <strain evidence="14 15">Hsal</strain>
    </source>
</reference>
<sequence length="557" mass="59240">MLEKLQSFITSTGQVLSKLGARRLAALGLVGVVLFGTILYSSYYLTRPTYETLYIGLSRDDVNRMGMALGEAGIDFDVSADGSVVRVPVGTAGKARMFLAEKGLPTSTSAGYELFDKMGSLGLTSFMQEITRQRALEGEISRTIQAVRGVKASWVHIVLPDKGSFRRGGTKPTASVVVRTDGGFAMESAASIRQIVAAAVPSLEAGGVTVMDTNGQMLASGADTLNGSPVMMVSLESHVAARMEENIRRQLAPQFGLGHFQTSVRVELDTDRRQIKETTFDPDSAVPRSKREIKETGNSTNSRNSDAVSVEQNIPQEELASGGGDSSSDNREKREDITNYEINSKTVSTVSDGYSVRRLSVSVVVDRASLMPRDAATPLPPNFVEDKLAYVRQTVISATGLDPNRGDVISVTAVDFIASAIGADLDAQPESSGMAFSTYAPSLLNGAIMAGVVLLVLLLGVRPLVREVRNAQTALAGADVPALGAADGAPQLLAQGAAPQVAAGTAGAAGDINDLRNRMHKPPQDRLEQMVELDEERFVGVLRDWVRQPPNAQTQAG</sequence>
<feature type="domain" description="Flagellar M-ring N-terminal" evidence="12">
    <location>
        <begin position="46"/>
        <end position="219"/>
    </location>
</feature>
<proteinExistence type="inferred from homology"/>
<evidence type="ECO:0000313" key="14">
    <source>
        <dbReference type="EMBL" id="AQS40957.1"/>
    </source>
</evidence>
<evidence type="ECO:0000256" key="9">
    <source>
        <dbReference type="PIRNR" id="PIRNR004862"/>
    </source>
</evidence>
<organism evidence="14 15">
    <name type="scientific">Candidatus Tokpelaia hoelldobleri</name>
    <dbReference type="NCBI Taxonomy" id="1902579"/>
    <lineage>
        <taxon>Bacteria</taxon>
        <taxon>Pseudomonadati</taxon>
        <taxon>Pseudomonadota</taxon>
        <taxon>Alphaproteobacteria</taxon>
        <taxon>Hyphomicrobiales</taxon>
        <taxon>Candidatus Tokpelaia</taxon>
    </lineage>
</organism>
<dbReference type="InterPro" id="IPR006182">
    <property type="entry name" value="FliF_N_dom"/>
</dbReference>
<dbReference type="InterPro" id="IPR043427">
    <property type="entry name" value="YscJ/FliF"/>
</dbReference>
<dbReference type="InterPro" id="IPR000067">
    <property type="entry name" value="FlgMring_FliF"/>
</dbReference>
<evidence type="ECO:0000256" key="6">
    <source>
        <dbReference type="ARBA" id="ARBA00022989"/>
    </source>
</evidence>
<accession>A0A1U9JSX3</accession>
<keyword evidence="6 11" id="KW-1133">Transmembrane helix</keyword>
<evidence type="ECO:0000256" key="8">
    <source>
        <dbReference type="ARBA" id="ARBA00023143"/>
    </source>
</evidence>
<dbReference type="PANTHER" id="PTHR30046:SF0">
    <property type="entry name" value="FLAGELLAR M-RING PROTEIN"/>
    <property type="match status" value="1"/>
</dbReference>
<reference evidence="14 15" key="1">
    <citation type="journal article" date="2010" name="Science">
        <title>Genomic comparison of the ants Camponotus floridanus and Harpegnathos saltator.</title>
        <authorList>
            <person name="Bonasio R."/>
            <person name="Zhang G."/>
            <person name="Ye C."/>
            <person name="Mutti N.S."/>
            <person name="Fang X."/>
            <person name="Qin N."/>
            <person name="Donahue G."/>
            <person name="Yang P."/>
            <person name="Li Q."/>
            <person name="Li C."/>
            <person name="Zhang P."/>
            <person name="Huang Z."/>
            <person name="Berger S.L."/>
            <person name="Reinberg D."/>
            <person name="Wang J."/>
            <person name="Liebig J."/>
        </authorList>
    </citation>
    <scope>NUCLEOTIDE SEQUENCE [LARGE SCALE GENOMIC DNA]</scope>
    <source>
        <strain evidence="14 15">Hsal</strain>
    </source>
</reference>
<dbReference type="KEGG" id="thd:BHV28_02350"/>
<dbReference type="GO" id="GO:0009431">
    <property type="term" value="C:bacterial-type flagellum basal body, MS ring"/>
    <property type="evidence" value="ECO:0007669"/>
    <property type="project" value="InterPro"/>
</dbReference>
<dbReference type="Proteomes" id="UP000188912">
    <property type="component" value="Chromosome"/>
</dbReference>
<evidence type="ECO:0000256" key="5">
    <source>
        <dbReference type="ARBA" id="ARBA00022692"/>
    </source>
</evidence>
<keyword evidence="7 11" id="KW-0472">Membrane</keyword>
<gene>
    <name evidence="14" type="primary">fliF</name>
    <name evidence="14" type="ORF">BHV28_02350</name>
</gene>
<feature type="domain" description="Flagellar M-ring C-terminal" evidence="13">
    <location>
        <begin position="251"/>
        <end position="416"/>
    </location>
</feature>
<dbReference type="STRING" id="1902579.BHV28_02350"/>
<keyword evidence="14" id="KW-0969">Cilium</keyword>
<keyword evidence="4" id="KW-1003">Cell membrane</keyword>
<dbReference type="PRINTS" id="PR01009">
    <property type="entry name" value="FLGMRINGFLIF"/>
</dbReference>
<comment type="function">
    <text evidence="9">The M ring may be actively involved in energy transduction.</text>
</comment>
<evidence type="ECO:0000256" key="4">
    <source>
        <dbReference type="ARBA" id="ARBA00022475"/>
    </source>
</evidence>
<feature type="region of interest" description="Disordered" evidence="10">
    <location>
        <begin position="275"/>
        <end position="339"/>
    </location>
</feature>
<dbReference type="Gene3D" id="3.30.300.30">
    <property type="match status" value="1"/>
</dbReference>
<evidence type="ECO:0000259" key="13">
    <source>
        <dbReference type="Pfam" id="PF08345"/>
    </source>
</evidence>
<dbReference type="NCBIfam" id="TIGR00206">
    <property type="entry name" value="fliF"/>
    <property type="match status" value="1"/>
</dbReference>
<feature type="transmembrane region" description="Helical" evidence="11">
    <location>
        <begin position="24"/>
        <end position="45"/>
    </location>
</feature>
<evidence type="ECO:0000313" key="15">
    <source>
        <dbReference type="Proteomes" id="UP000188912"/>
    </source>
</evidence>
<keyword evidence="5 11" id="KW-0812">Transmembrane</keyword>
<dbReference type="PIRSF" id="PIRSF004862">
    <property type="entry name" value="FliF"/>
    <property type="match status" value="1"/>
</dbReference>
<keyword evidence="8 9" id="KW-0975">Bacterial flagellum</keyword>
<evidence type="ECO:0000256" key="10">
    <source>
        <dbReference type="SAM" id="MobiDB-lite"/>
    </source>
</evidence>
<evidence type="ECO:0000256" key="1">
    <source>
        <dbReference type="ARBA" id="ARBA00004117"/>
    </source>
</evidence>
<dbReference type="GO" id="GO:0003774">
    <property type="term" value="F:cytoskeletal motor activity"/>
    <property type="evidence" value="ECO:0007669"/>
    <property type="project" value="InterPro"/>
</dbReference>
<keyword evidence="14" id="KW-0282">Flagellum</keyword>
<dbReference type="EMBL" id="CP017315">
    <property type="protein sequence ID" value="AQS40957.1"/>
    <property type="molecule type" value="Genomic_DNA"/>
</dbReference>
<feature type="compositionally biased region" description="Basic and acidic residues" evidence="10">
    <location>
        <begin position="328"/>
        <end position="337"/>
    </location>
</feature>
<keyword evidence="15" id="KW-1185">Reference proteome</keyword>
<dbReference type="Pfam" id="PF01514">
    <property type="entry name" value="YscJ_FliF"/>
    <property type="match status" value="1"/>
</dbReference>
<dbReference type="InterPro" id="IPR013556">
    <property type="entry name" value="Flag_M-ring_C"/>
</dbReference>
<feature type="compositionally biased region" description="Polar residues" evidence="10">
    <location>
        <begin position="296"/>
        <end position="315"/>
    </location>
</feature>
<dbReference type="Pfam" id="PF08345">
    <property type="entry name" value="YscJ_FliF_C"/>
    <property type="match status" value="1"/>
</dbReference>
<protein>
    <recommendedName>
        <fullName evidence="9">Flagellar M-ring protein</fullName>
    </recommendedName>
</protein>
<dbReference type="AlphaFoldDB" id="A0A1U9JSX3"/>
<dbReference type="PANTHER" id="PTHR30046">
    <property type="entry name" value="FLAGELLAR M-RING PROTEIN"/>
    <property type="match status" value="1"/>
</dbReference>
<evidence type="ECO:0000259" key="12">
    <source>
        <dbReference type="Pfam" id="PF01514"/>
    </source>
</evidence>
<dbReference type="InterPro" id="IPR045851">
    <property type="entry name" value="AMP-bd_C_sf"/>
</dbReference>
<name>A0A1U9JSX3_9HYPH</name>
<evidence type="ECO:0000256" key="2">
    <source>
        <dbReference type="ARBA" id="ARBA00004651"/>
    </source>
</evidence>
<feature type="transmembrane region" description="Helical" evidence="11">
    <location>
        <begin position="439"/>
        <end position="461"/>
    </location>
</feature>
<comment type="similarity">
    <text evidence="3 9">Belongs to the FliF family.</text>
</comment>
<evidence type="ECO:0000256" key="11">
    <source>
        <dbReference type="SAM" id="Phobius"/>
    </source>
</evidence>
<comment type="subcellular location">
    <subcellularLocation>
        <location evidence="1 9">Bacterial flagellum basal body</location>
    </subcellularLocation>
    <subcellularLocation>
        <location evidence="2">Cell membrane</location>
        <topology evidence="2">Multi-pass membrane protein</topology>
    </subcellularLocation>
</comment>
<evidence type="ECO:0000256" key="7">
    <source>
        <dbReference type="ARBA" id="ARBA00023136"/>
    </source>
</evidence>
<dbReference type="GO" id="GO:0005886">
    <property type="term" value="C:plasma membrane"/>
    <property type="evidence" value="ECO:0007669"/>
    <property type="project" value="UniProtKB-SubCell"/>
</dbReference>
<keyword evidence="14" id="KW-0966">Cell projection</keyword>